<proteinExistence type="inferred from homology"/>
<feature type="transmembrane region" description="Helical" evidence="6">
    <location>
        <begin position="6"/>
        <end position="24"/>
    </location>
</feature>
<keyword evidence="2" id="KW-0732">Signal</keyword>
<dbReference type="SUPFAM" id="SSF52833">
    <property type="entry name" value="Thioredoxin-like"/>
    <property type="match status" value="1"/>
</dbReference>
<dbReference type="PANTHER" id="PTHR13887">
    <property type="entry name" value="GLUTATHIONE S-TRANSFERASE KAPPA"/>
    <property type="match status" value="1"/>
</dbReference>
<dbReference type="InterPro" id="IPR012336">
    <property type="entry name" value="Thioredoxin-like_fold"/>
</dbReference>
<reference evidence="8" key="1">
    <citation type="submission" date="2020-07" db="EMBL/GenBank/DDBJ databases">
        <title>Huge and variable diversity of episymbiotic CPR bacteria and DPANN archaea in groundwater ecosystems.</title>
        <authorList>
            <person name="He C.Y."/>
            <person name="Keren R."/>
            <person name="Whittaker M."/>
            <person name="Farag I.F."/>
            <person name="Doudna J."/>
            <person name="Cate J.H.D."/>
            <person name="Banfield J.F."/>
        </authorList>
    </citation>
    <scope>NUCLEOTIDE SEQUENCE</scope>
    <source>
        <strain evidence="8">NC_groundwater_973_Pr1_S-0.2um_54_13</strain>
    </source>
</reference>
<evidence type="ECO:0000256" key="3">
    <source>
        <dbReference type="ARBA" id="ARBA00023002"/>
    </source>
</evidence>
<evidence type="ECO:0000313" key="9">
    <source>
        <dbReference type="Proteomes" id="UP000753196"/>
    </source>
</evidence>
<keyword evidence="4" id="KW-1015">Disulfide bond</keyword>
<dbReference type="PANTHER" id="PTHR13887:SF14">
    <property type="entry name" value="DISULFIDE BOND FORMATION PROTEIN D"/>
    <property type="match status" value="1"/>
</dbReference>
<keyword evidence="3" id="KW-0560">Oxidoreductase</keyword>
<sequence length="211" mass="23308">MQPATRMLFGIISCLLLAVIFVYLPKHNARIEALLSDPESPAIGNPYGNPVRIVVFSDYHCGPCKALSTALEELARHDTHLRIIFKEYPILTENSMVAARSALAVHFARSGAYFPYHQVLMQMSASFTPEMLAELAEKDDVPRDVYAKALANPKVDEQIGKSVELAGRLRINAVPALVVGHQVIVGDSLDMIRAAIARERENMKNAPEKTQ</sequence>
<comment type="similarity">
    <text evidence="1">Belongs to the thioredoxin family. DsbA subfamily.</text>
</comment>
<evidence type="ECO:0000256" key="4">
    <source>
        <dbReference type="ARBA" id="ARBA00023157"/>
    </source>
</evidence>
<keyword evidence="5" id="KW-0676">Redox-active center</keyword>
<gene>
    <name evidence="8" type="ORF">HY221_01245</name>
</gene>
<evidence type="ECO:0000256" key="5">
    <source>
        <dbReference type="ARBA" id="ARBA00023284"/>
    </source>
</evidence>
<evidence type="ECO:0000313" key="8">
    <source>
        <dbReference type="EMBL" id="MBI3630946.1"/>
    </source>
</evidence>
<keyword evidence="6" id="KW-0472">Membrane</keyword>
<evidence type="ECO:0000256" key="2">
    <source>
        <dbReference type="ARBA" id="ARBA00022729"/>
    </source>
</evidence>
<dbReference type="AlphaFoldDB" id="A0A932QY26"/>
<evidence type="ECO:0000256" key="6">
    <source>
        <dbReference type="SAM" id="Phobius"/>
    </source>
</evidence>
<keyword evidence="6" id="KW-1133">Transmembrane helix</keyword>
<accession>A0A932QY26</accession>
<organism evidence="8 9">
    <name type="scientific">Candidatus Sungiibacteriota bacterium</name>
    <dbReference type="NCBI Taxonomy" id="2750080"/>
    <lineage>
        <taxon>Bacteria</taxon>
        <taxon>Candidatus Sungiibacteriota</taxon>
    </lineage>
</organism>
<dbReference type="EMBL" id="JACQCR010000029">
    <property type="protein sequence ID" value="MBI3630946.1"/>
    <property type="molecule type" value="Genomic_DNA"/>
</dbReference>
<evidence type="ECO:0000259" key="7">
    <source>
        <dbReference type="Pfam" id="PF13462"/>
    </source>
</evidence>
<dbReference type="InterPro" id="IPR036249">
    <property type="entry name" value="Thioredoxin-like_sf"/>
</dbReference>
<dbReference type="Gene3D" id="3.40.30.10">
    <property type="entry name" value="Glutaredoxin"/>
    <property type="match status" value="1"/>
</dbReference>
<dbReference type="GO" id="GO:0016491">
    <property type="term" value="F:oxidoreductase activity"/>
    <property type="evidence" value="ECO:0007669"/>
    <property type="project" value="UniProtKB-KW"/>
</dbReference>
<feature type="domain" description="Thioredoxin-like fold" evidence="7">
    <location>
        <begin position="38"/>
        <end position="195"/>
    </location>
</feature>
<evidence type="ECO:0000256" key="1">
    <source>
        <dbReference type="ARBA" id="ARBA00005791"/>
    </source>
</evidence>
<comment type="caution">
    <text evidence="8">The sequence shown here is derived from an EMBL/GenBank/DDBJ whole genome shotgun (WGS) entry which is preliminary data.</text>
</comment>
<name>A0A932QY26_9BACT</name>
<keyword evidence="6" id="KW-0812">Transmembrane</keyword>
<protein>
    <submittedName>
        <fullName evidence="8">Thioredoxin domain-containing protein</fullName>
    </submittedName>
</protein>
<dbReference type="Proteomes" id="UP000753196">
    <property type="component" value="Unassembled WGS sequence"/>
</dbReference>
<dbReference type="Pfam" id="PF13462">
    <property type="entry name" value="Thioredoxin_4"/>
    <property type="match status" value="1"/>
</dbReference>